<keyword evidence="1" id="KW-1133">Transmembrane helix</keyword>
<dbReference type="RefSeq" id="WP_013259892.1">
    <property type="nucleotide sequence ID" value="NC_014365.1"/>
</dbReference>
<evidence type="ECO:0000313" key="2">
    <source>
        <dbReference type="EMBL" id="ADK86455.1"/>
    </source>
</evidence>
<proteinExistence type="predicted"/>
<dbReference type="KEGG" id="dbr:Deba_3102"/>
<keyword evidence="1" id="KW-0472">Membrane</keyword>
<organism evidence="2 3">
    <name type="scientific">Desulfarculus baarsii (strain ATCC 33931 / DSM 2075 / LMG 7858 / VKM B-1802 / 2st14)</name>
    <dbReference type="NCBI Taxonomy" id="644282"/>
    <lineage>
        <taxon>Bacteria</taxon>
        <taxon>Pseudomonadati</taxon>
        <taxon>Thermodesulfobacteriota</taxon>
        <taxon>Desulfarculia</taxon>
        <taxon>Desulfarculales</taxon>
        <taxon>Desulfarculaceae</taxon>
        <taxon>Desulfarculus</taxon>
    </lineage>
</organism>
<sequence>MRRSHKFLAAILALLGLTAISSFVPLLDAFSHANREGGMMLVLSLMIMLLGLGVWLIALAWRLYRR</sequence>
<feature type="transmembrane region" description="Helical" evidence="1">
    <location>
        <begin position="39"/>
        <end position="61"/>
    </location>
</feature>
<keyword evidence="3" id="KW-1185">Reference proteome</keyword>
<reference evidence="2 3" key="1">
    <citation type="journal article" date="2010" name="Stand. Genomic Sci.">
        <title>Complete genome sequence of Desulfarculus baarsii type strain (2st14).</title>
        <authorList>
            <person name="Sun H."/>
            <person name="Spring S."/>
            <person name="Lapidus A."/>
            <person name="Davenport K."/>
            <person name="Del Rio T.G."/>
            <person name="Tice H."/>
            <person name="Nolan M."/>
            <person name="Copeland A."/>
            <person name="Cheng J.F."/>
            <person name="Lucas S."/>
            <person name="Tapia R."/>
            <person name="Goodwin L."/>
            <person name="Pitluck S."/>
            <person name="Ivanova N."/>
            <person name="Pagani I."/>
            <person name="Mavromatis K."/>
            <person name="Ovchinnikova G."/>
            <person name="Pati A."/>
            <person name="Chen A."/>
            <person name="Palaniappan K."/>
            <person name="Hauser L."/>
            <person name="Chang Y.J."/>
            <person name="Jeffries C.D."/>
            <person name="Detter J.C."/>
            <person name="Han C."/>
            <person name="Rohde M."/>
            <person name="Brambilla E."/>
            <person name="Goker M."/>
            <person name="Woyke T."/>
            <person name="Bristow J."/>
            <person name="Eisen J.A."/>
            <person name="Markowitz V."/>
            <person name="Hugenholtz P."/>
            <person name="Kyrpides N.C."/>
            <person name="Klenk H.P."/>
            <person name="Land M."/>
        </authorList>
    </citation>
    <scope>NUCLEOTIDE SEQUENCE [LARGE SCALE GENOMIC DNA]</scope>
    <source>
        <strain evidence="3">ATCC 33931 / DSM 2075 / LMG 7858 / VKM B-1802 / 2st14</strain>
    </source>
</reference>
<name>E1QLM0_DESB2</name>
<evidence type="ECO:0000256" key="1">
    <source>
        <dbReference type="SAM" id="Phobius"/>
    </source>
</evidence>
<dbReference type="EMBL" id="CP002085">
    <property type="protein sequence ID" value="ADK86455.1"/>
    <property type="molecule type" value="Genomic_DNA"/>
</dbReference>
<evidence type="ECO:0000313" key="3">
    <source>
        <dbReference type="Proteomes" id="UP000009047"/>
    </source>
</evidence>
<accession>E1QLM0</accession>
<gene>
    <name evidence="2" type="ordered locus">Deba_3102</name>
</gene>
<dbReference type="HOGENOM" id="CLU_2824050_0_0_7"/>
<dbReference type="Proteomes" id="UP000009047">
    <property type="component" value="Chromosome"/>
</dbReference>
<dbReference type="STRING" id="644282.Deba_3102"/>
<dbReference type="AlphaFoldDB" id="E1QLM0"/>
<keyword evidence="1" id="KW-0812">Transmembrane</keyword>
<protein>
    <submittedName>
        <fullName evidence="2">Uncharacterized protein</fullName>
    </submittedName>
</protein>